<evidence type="ECO:0000256" key="10">
    <source>
        <dbReference type="ARBA" id="ARBA00047781"/>
    </source>
</evidence>
<comment type="activity regulation">
    <text evidence="11">Allosterically activated by GTP, when glutamine is the substrate; GTP has no effect on the reaction when ammonia is the substrate. The allosteric effector GTP functions by stabilizing the protein conformation that binds the tetrahedral intermediate(s) formed during glutamine hydrolysis. Inhibited by the product CTP, via allosteric rather than competitive inhibition.</text>
</comment>
<feature type="active site" description="Nucleophile; for glutamine hydrolysis" evidence="11">
    <location>
        <position position="385"/>
    </location>
</feature>
<dbReference type="AlphaFoldDB" id="A0A0A7KI42"/>
<dbReference type="GO" id="GO:0042802">
    <property type="term" value="F:identical protein binding"/>
    <property type="evidence" value="ECO:0007669"/>
    <property type="project" value="TreeGrafter"/>
</dbReference>
<evidence type="ECO:0000313" key="15">
    <source>
        <dbReference type="Proteomes" id="UP000030634"/>
    </source>
</evidence>
<dbReference type="RefSeq" id="WP_039682015.1">
    <property type="nucleotide sequence ID" value="NZ_CP010028.1"/>
</dbReference>
<dbReference type="InterPro" id="IPR033828">
    <property type="entry name" value="GATase1_CTP_Synthase"/>
</dbReference>
<feature type="active site" evidence="11">
    <location>
        <position position="519"/>
    </location>
</feature>
<feature type="binding site" evidence="11">
    <location>
        <position position="469"/>
    </location>
    <ligand>
        <name>L-glutamine</name>
        <dbReference type="ChEBI" id="CHEBI:58359"/>
    </ligand>
</feature>
<feature type="binding site" evidence="11">
    <location>
        <position position="223"/>
    </location>
    <ligand>
        <name>UTP</name>
        <dbReference type="ChEBI" id="CHEBI:46398"/>
    </ligand>
</feature>
<evidence type="ECO:0000313" key="14">
    <source>
        <dbReference type="EMBL" id="AIZ44238.1"/>
    </source>
</evidence>
<organism evidence="14 15">
    <name type="scientific">Deinococcus radiopugnans</name>
    <dbReference type="NCBI Taxonomy" id="57497"/>
    <lineage>
        <taxon>Bacteria</taxon>
        <taxon>Thermotogati</taxon>
        <taxon>Deinococcota</taxon>
        <taxon>Deinococci</taxon>
        <taxon>Deinococcales</taxon>
        <taxon>Deinococcaceae</taxon>
        <taxon>Deinococcus</taxon>
    </lineage>
</organism>
<feature type="binding site" evidence="11">
    <location>
        <position position="358"/>
    </location>
    <ligand>
        <name>L-glutamine</name>
        <dbReference type="ChEBI" id="CHEBI:58359"/>
    </ligand>
</feature>
<feature type="binding site" evidence="11">
    <location>
        <position position="70"/>
    </location>
    <ligand>
        <name>ATP</name>
        <dbReference type="ChEBI" id="CHEBI:30616"/>
    </ligand>
</feature>
<dbReference type="Proteomes" id="UP000030634">
    <property type="component" value="Chromosome"/>
</dbReference>
<dbReference type="GO" id="GO:0044210">
    <property type="term" value="P:'de novo' CTP biosynthetic process"/>
    <property type="evidence" value="ECO:0007669"/>
    <property type="project" value="UniProtKB-UniRule"/>
</dbReference>
<dbReference type="Gene3D" id="3.40.50.300">
    <property type="entry name" value="P-loop containing nucleotide triphosphate hydrolases"/>
    <property type="match status" value="1"/>
</dbReference>
<proteinExistence type="inferred from homology"/>
<feature type="region of interest" description="Amidoligase domain" evidence="11">
    <location>
        <begin position="1"/>
        <end position="266"/>
    </location>
</feature>
<dbReference type="EC" id="6.3.4.2" evidence="11"/>
<dbReference type="InterPro" id="IPR004468">
    <property type="entry name" value="CTP_synthase"/>
</dbReference>
<evidence type="ECO:0000256" key="6">
    <source>
        <dbReference type="ARBA" id="ARBA00022840"/>
    </source>
</evidence>
<comment type="caution">
    <text evidence="11">Lacks conserved residue(s) required for the propagation of feature annotation.</text>
</comment>
<evidence type="ECO:0000256" key="8">
    <source>
        <dbReference type="ARBA" id="ARBA00022962"/>
    </source>
</evidence>
<dbReference type="HAMAP" id="MF_01227">
    <property type="entry name" value="PyrG"/>
    <property type="match status" value="1"/>
</dbReference>
<dbReference type="HOGENOM" id="CLU_011675_5_0_0"/>
<dbReference type="UniPathway" id="UPA00159">
    <property type="reaction ID" value="UER00277"/>
</dbReference>
<feature type="binding site" evidence="11">
    <location>
        <begin position="13"/>
        <end position="18"/>
    </location>
    <ligand>
        <name>ATP</name>
        <dbReference type="ChEBI" id="CHEBI:30616"/>
    </ligand>
</feature>
<dbReference type="Gene3D" id="3.40.50.880">
    <property type="match status" value="1"/>
</dbReference>
<dbReference type="GO" id="GO:0005524">
    <property type="term" value="F:ATP binding"/>
    <property type="evidence" value="ECO:0007669"/>
    <property type="project" value="UniProtKB-KW"/>
</dbReference>
<accession>A0A0A7KI42</accession>
<dbReference type="FunFam" id="3.40.50.300:FF:000009">
    <property type="entry name" value="CTP synthase"/>
    <property type="match status" value="1"/>
</dbReference>
<dbReference type="GO" id="GO:0097268">
    <property type="term" value="C:cytoophidium"/>
    <property type="evidence" value="ECO:0007669"/>
    <property type="project" value="UniProtKB-ARBA"/>
</dbReference>
<keyword evidence="4 11" id="KW-0479">Metal-binding</keyword>
<evidence type="ECO:0000256" key="7">
    <source>
        <dbReference type="ARBA" id="ARBA00022842"/>
    </source>
</evidence>
<feature type="binding site" evidence="11">
    <location>
        <begin position="187"/>
        <end position="192"/>
    </location>
    <ligand>
        <name>CTP</name>
        <dbReference type="ChEBI" id="CHEBI:37563"/>
        <note>allosteric inhibitor</note>
    </ligand>
</feature>
<dbReference type="GO" id="GO:0019856">
    <property type="term" value="P:pyrimidine nucleobase biosynthetic process"/>
    <property type="evidence" value="ECO:0007669"/>
    <property type="project" value="TreeGrafter"/>
</dbReference>
<dbReference type="CDD" id="cd01746">
    <property type="entry name" value="GATase1_CTP_Synthase"/>
    <property type="match status" value="1"/>
</dbReference>
<dbReference type="InterPro" id="IPR027417">
    <property type="entry name" value="P-loop_NTPase"/>
</dbReference>
<comment type="miscellaneous">
    <text evidence="11">CTPSs have evolved a hybrid strategy for distinguishing between UTP and CTP. The overlapping regions of the product feedback inhibitory and substrate sites recognize a common feature in both compounds, the triphosphate moiety. To differentiate isosteric substrate and product pyrimidine rings, an additional pocket far from the expected kinase/ligase catalytic site, specifically recognizes the cytosine and ribose portions of the product inhibitor.</text>
</comment>
<dbReference type="CDD" id="cd03113">
    <property type="entry name" value="CTPS_N"/>
    <property type="match status" value="1"/>
</dbReference>
<evidence type="ECO:0000256" key="11">
    <source>
        <dbReference type="HAMAP-Rule" id="MF_01227"/>
    </source>
</evidence>
<reference evidence="15" key="1">
    <citation type="submission" date="2014-11" db="EMBL/GenBank/DDBJ databases">
        <title>Hymenobacter sp. DG25B genome submission.</title>
        <authorList>
            <person name="Jung H.-Y."/>
            <person name="Kim M.K."/>
            <person name="Srinivasan S."/>
            <person name="Lim S."/>
        </authorList>
    </citation>
    <scope>NUCLEOTIDE SEQUENCE [LARGE SCALE GENOMIC DNA]</scope>
    <source>
        <strain evidence="15">DY59</strain>
    </source>
</reference>
<keyword evidence="8 11" id="KW-0315">Glutamine amidotransferase</keyword>
<feature type="binding site" evidence="11">
    <location>
        <position position="53"/>
    </location>
    <ligand>
        <name>L-glutamine</name>
        <dbReference type="ChEBI" id="CHEBI:58359"/>
    </ligand>
</feature>
<keyword evidence="6 11" id="KW-0067">ATP-binding</keyword>
<dbReference type="GO" id="GO:0005829">
    <property type="term" value="C:cytosol"/>
    <property type="evidence" value="ECO:0007669"/>
    <property type="project" value="TreeGrafter"/>
</dbReference>
<dbReference type="NCBIfam" id="TIGR00337">
    <property type="entry name" value="PyrG"/>
    <property type="match status" value="1"/>
</dbReference>
<dbReference type="PANTHER" id="PTHR11550">
    <property type="entry name" value="CTP SYNTHASE"/>
    <property type="match status" value="1"/>
</dbReference>
<dbReference type="EMBL" id="CP010028">
    <property type="protein sequence ID" value="AIZ44238.1"/>
    <property type="molecule type" value="Genomic_DNA"/>
</dbReference>
<feature type="binding site" evidence="11">
    <location>
        <position position="409"/>
    </location>
    <ligand>
        <name>L-glutamine</name>
        <dbReference type="ChEBI" id="CHEBI:58359"/>
    </ligand>
</feature>
<dbReference type="NCBIfam" id="NF003792">
    <property type="entry name" value="PRK05380.1"/>
    <property type="match status" value="1"/>
</dbReference>
<dbReference type="PANTHER" id="PTHR11550:SF0">
    <property type="entry name" value="CTP SYNTHASE-RELATED"/>
    <property type="match status" value="1"/>
</dbReference>
<feature type="binding site" evidence="11">
    <location>
        <position position="70"/>
    </location>
    <ligand>
        <name>Mg(2+)</name>
        <dbReference type="ChEBI" id="CHEBI:18420"/>
    </ligand>
</feature>
<feature type="binding site" evidence="11">
    <location>
        <position position="241"/>
    </location>
    <ligand>
        <name>ATP</name>
        <dbReference type="ChEBI" id="CHEBI:30616"/>
    </ligand>
</feature>
<feature type="binding site" evidence="11">
    <location>
        <begin position="187"/>
        <end position="192"/>
    </location>
    <ligand>
        <name>UTP</name>
        <dbReference type="ChEBI" id="CHEBI:46398"/>
    </ligand>
</feature>
<sequence length="556" mass="59852">MKYIFVTGGVVSSLGKGVASASLGALLRARGYRVTAVKIDPYINIDAGTMRPYEHGEVFVTASGAETDLDIGNYERFLDLDIPPGSNITTGQVYQEVIRKERAGDYLSQTVQVIPHVTDEIKRRIKVAGENAGAEIVLIEVGGTVGDIESLPFLEAIRQFRFDEGDENVLYLHLTLVPYLGTSNEFKTKPTQHSVATLRSVGISPDIVMVRSKEKLPSEITRKIALFTSVRENRVFSSFDVSHVYEVPLALEEQGLGKAVEDLLGLERVHPNLGVWVGAVRTIKQPTHAVTIALAGKYTDMPDAYLSLLESLTHAGIANDARVNIKWINAEELDSSSGEAGGLEAQLGDVDGILVPGGFGIRGIEGKVHAAQYARMNGVPYLGICLGMQIAVIEYARHVAGLSGANSAEFDAYAPHRVIDLMPEQLEVAGLGGTMRLGDWPMDLRAGTKIAELYGVPEGGTVRERHRHRFEVNPAYVAQLQEAGLTISGVTPGVAGRGAGLVESIEIPGHPFFVALQAHPEFKSRPMRPSPPFAGFVAAALAHQGVRAEPAPDLTV</sequence>
<comment type="similarity">
    <text evidence="2 11">Belongs to the CTP synthase family.</text>
</comment>
<dbReference type="GO" id="GO:0046872">
    <property type="term" value="F:metal ion binding"/>
    <property type="evidence" value="ECO:0007669"/>
    <property type="project" value="UniProtKB-KW"/>
</dbReference>
<dbReference type="SUPFAM" id="SSF52317">
    <property type="entry name" value="Class I glutamine amidotransferase-like"/>
    <property type="match status" value="1"/>
</dbReference>
<keyword evidence="5 11" id="KW-0547">Nucleotide-binding</keyword>
<comment type="catalytic activity">
    <reaction evidence="11">
        <text>UTP + NH4(+) + ATP = CTP + ADP + phosphate + 2 H(+)</text>
        <dbReference type="Rhea" id="RHEA:16597"/>
        <dbReference type="ChEBI" id="CHEBI:15378"/>
        <dbReference type="ChEBI" id="CHEBI:28938"/>
        <dbReference type="ChEBI" id="CHEBI:30616"/>
        <dbReference type="ChEBI" id="CHEBI:37563"/>
        <dbReference type="ChEBI" id="CHEBI:43474"/>
        <dbReference type="ChEBI" id="CHEBI:46398"/>
        <dbReference type="ChEBI" id="CHEBI:456216"/>
    </reaction>
</comment>
<dbReference type="PROSITE" id="PS51273">
    <property type="entry name" value="GATASE_TYPE_1"/>
    <property type="match status" value="1"/>
</dbReference>
<feature type="binding site" evidence="11">
    <location>
        <position position="223"/>
    </location>
    <ligand>
        <name>CTP</name>
        <dbReference type="ChEBI" id="CHEBI:37563"/>
        <note>allosteric inhibitor</note>
    </ligand>
</feature>
<feature type="domain" description="CTP synthase N-terminal" evidence="13">
    <location>
        <begin position="2"/>
        <end position="265"/>
    </location>
</feature>
<gene>
    <name evidence="11 14" type="primary">pyrG</name>
    <name evidence="14" type="ORF">QR90_02620</name>
</gene>
<feature type="binding site" evidence="11">
    <location>
        <position position="12"/>
    </location>
    <ligand>
        <name>CTP</name>
        <dbReference type="ChEBI" id="CHEBI:37563"/>
        <note>allosteric inhibitor</note>
    </ligand>
</feature>
<evidence type="ECO:0000256" key="1">
    <source>
        <dbReference type="ARBA" id="ARBA00005171"/>
    </source>
</evidence>
<keyword evidence="7 11" id="KW-0460">Magnesium</keyword>
<keyword evidence="9 11" id="KW-0665">Pyrimidine biosynthesis</keyword>
<dbReference type="InterPro" id="IPR017456">
    <property type="entry name" value="CTP_synthase_N"/>
</dbReference>
<feature type="binding site" evidence="11">
    <location>
        <begin position="386"/>
        <end position="389"/>
    </location>
    <ligand>
        <name>L-glutamine</name>
        <dbReference type="ChEBI" id="CHEBI:58359"/>
    </ligand>
</feature>
<keyword evidence="3 11" id="KW-0436">Ligase</keyword>
<dbReference type="InterPro" id="IPR017926">
    <property type="entry name" value="GATASE"/>
</dbReference>
<evidence type="ECO:0000256" key="9">
    <source>
        <dbReference type="ARBA" id="ARBA00022975"/>
    </source>
</evidence>
<dbReference type="InterPro" id="IPR029062">
    <property type="entry name" value="Class_I_gatase-like"/>
</dbReference>
<evidence type="ECO:0000256" key="2">
    <source>
        <dbReference type="ARBA" id="ARBA00007533"/>
    </source>
</evidence>
<comment type="function">
    <text evidence="11">Catalyzes the ATP-dependent amination of UTP to CTP with either L-glutamine or ammonia as the source of nitrogen. Regulates intracellular CTP levels through interactions with the four ribonucleotide triphosphates.</text>
</comment>
<dbReference type="FunFam" id="3.40.50.880:FF:000002">
    <property type="entry name" value="CTP synthase"/>
    <property type="match status" value="1"/>
</dbReference>
<dbReference type="SUPFAM" id="SSF52540">
    <property type="entry name" value="P-loop containing nucleoside triphosphate hydrolases"/>
    <property type="match status" value="1"/>
</dbReference>
<dbReference type="GO" id="GO:0003883">
    <property type="term" value="F:CTP synthase activity"/>
    <property type="evidence" value="ECO:0007669"/>
    <property type="project" value="UniProtKB-UniRule"/>
</dbReference>
<comment type="catalytic activity">
    <reaction evidence="10 11">
        <text>UTP + L-glutamine + ATP + H2O = CTP + L-glutamate + ADP + phosphate + 2 H(+)</text>
        <dbReference type="Rhea" id="RHEA:26426"/>
        <dbReference type="ChEBI" id="CHEBI:15377"/>
        <dbReference type="ChEBI" id="CHEBI:15378"/>
        <dbReference type="ChEBI" id="CHEBI:29985"/>
        <dbReference type="ChEBI" id="CHEBI:30616"/>
        <dbReference type="ChEBI" id="CHEBI:37563"/>
        <dbReference type="ChEBI" id="CHEBI:43474"/>
        <dbReference type="ChEBI" id="CHEBI:46398"/>
        <dbReference type="ChEBI" id="CHEBI:58359"/>
        <dbReference type="ChEBI" id="CHEBI:456216"/>
        <dbReference type="EC" id="6.3.4.2"/>
    </reaction>
</comment>
<feature type="binding site" evidence="11">
    <location>
        <position position="12"/>
    </location>
    <ligand>
        <name>UTP</name>
        <dbReference type="ChEBI" id="CHEBI:46398"/>
    </ligand>
</feature>
<feature type="binding site" evidence="11">
    <location>
        <begin position="147"/>
        <end position="149"/>
    </location>
    <ligand>
        <name>CTP</name>
        <dbReference type="ChEBI" id="CHEBI:37563"/>
        <note>allosteric inhibitor</note>
    </ligand>
</feature>
<evidence type="ECO:0000256" key="3">
    <source>
        <dbReference type="ARBA" id="ARBA00022598"/>
    </source>
</evidence>
<feature type="active site" evidence="11">
    <location>
        <position position="521"/>
    </location>
</feature>
<protein>
    <recommendedName>
        <fullName evidence="11">CTP synthase</fullName>
        <ecNumber evidence="11">6.3.4.2</ecNumber>
    </recommendedName>
    <alternativeName>
        <fullName evidence="11">Cytidine 5'-triphosphate synthase</fullName>
    </alternativeName>
    <alternativeName>
        <fullName evidence="11">Cytidine triphosphate synthetase</fullName>
        <shortName evidence="11">CTP synthetase</shortName>
        <shortName evidence="11">CTPS</shortName>
    </alternativeName>
    <alternativeName>
        <fullName evidence="11">UTP--ammonia ligase</fullName>
    </alternativeName>
</protein>
<comment type="pathway">
    <text evidence="1 11">Pyrimidine metabolism; CTP biosynthesis via de novo pathway; CTP from UDP: step 2/2.</text>
</comment>
<name>A0A0A7KI42_9DEIO</name>
<feature type="domain" description="Glutamine amidotransferase" evidence="12">
    <location>
        <begin position="302"/>
        <end position="538"/>
    </location>
</feature>
<dbReference type="KEGG" id="dsw:QR90_02620"/>
<evidence type="ECO:0000256" key="5">
    <source>
        <dbReference type="ARBA" id="ARBA00022741"/>
    </source>
</evidence>
<dbReference type="STRING" id="1182571.QR90_02620"/>
<comment type="subunit">
    <text evidence="11">Homotetramer.</text>
</comment>
<dbReference type="Pfam" id="PF06418">
    <property type="entry name" value="CTP_synth_N"/>
    <property type="match status" value="1"/>
</dbReference>
<evidence type="ECO:0000259" key="12">
    <source>
        <dbReference type="Pfam" id="PF00117"/>
    </source>
</evidence>
<evidence type="ECO:0000256" key="4">
    <source>
        <dbReference type="ARBA" id="ARBA00022723"/>
    </source>
</evidence>
<dbReference type="GO" id="GO:0004359">
    <property type="term" value="F:glutaminase activity"/>
    <property type="evidence" value="ECO:0007669"/>
    <property type="project" value="RHEA"/>
</dbReference>
<feature type="binding site" evidence="11">
    <location>
        <position position="140"/>
    </location>
    <ligand>
        <name>Mg(2+)</name>
        <dbReference type="ChEBI" id="CHEBI:18420"/>
    </ligand>
</feature>
<comment type="catalytic activity">
    <reaction evidence="11">
        <text>L-glutamine + H2O = L-glutamate + NH4(+)</text>
        <dbReference type="Rhea" id="RHEA:15889"/>
        <dbReference type="ChEBI" id="CHEBI:15377"/>
        <dbReference type="ChEBI" id="CHEBI:28938"/>
        <dbReference type="ChEBI" id="CHEBI:29985"/>
        <dbReference type="ChEBI" id="CHEBI:58359"/>
    </reaction>
</comment>
<evidence type="ECO:0000259" key="13">
    <source>
        <dbReference type="Pfam" id="PF06418"/>
    </source>
</evidence>
<dbReference type="Pfam" id="PF00117">
    <property type="entry name" value="GATase"/>
    <property type="match status" value="1"/>
</dbReference>